<accession>A0A0R3S1R2</accession>
<dbReference type="WBParaSite" id="EEL_0000861301-mRNA-1">
    <property type="protein sequence ID" value="EEL_0000861301-mRNA-1"/>
    <property type="gene ID" value="EEL_0000861301"/>
</dbReference>
<evidence type="ECO:0000313" key="3">
    <source>
        <dbReference type="WBParaSite" id="EEL_0000861301-mRNA-1"/>
    </source>
</evidence>
<dbReference type="STRING" id="1147741.A0A0R3S1R2"/>
<feature type="compositionally biased region" description="Basic and acidic residues" evidence="1">
    <location>
        <begin position="720"/>
        <end position="732"/>
    </location>
</feature>
<feature type="compositionally biased region" description="Polar residues" evidence="1">
    <location>
        <begin position="652"/>
        <end position="671"/>
    </location>
</feature>
<feature type="region of interest" description="Disordered" evidence="1">
    <location>
        <begin position="152"/>
        <end position="180"/>
    </location>
</feature>
<name>A0A0R3S1R2_9BILA</name>
<proteinExistence type="predicted"/>
<feature type="compositionally biased region" description="Basic residues" evidence="1">
    <location>
        <begin position="599"/>
        <end position="611"/>
    </location>
</feature>
<feature type="compositionally biased region" description="Polar residues" evidence="1">
    <location>
        <begin position="618"/>
        <end position="630"/>
    </location>
</feature>
<reference evidence="3" key="1">
    <citation type="submission" date="2017-02" db="UniProtKB">
        <authorList>
            <consortium name="WormBaseParasite"/>
        </authorList>
    </citation>
    <scope>IDENTIFICATION</scope>
</reference>
<feature type="compositionally biased region" description="Polar residues" evidence="1">
    <location>
        <begin position="152"/>
        <end position="173"/>
    </location>
</feature>
<protein>
    <submittedName>
        <fullName evidence="3">JmjC domain-containing protein</fullName>
    </submittedName>
</protein>
<feature type="region of interest" description="Disordered" evidence="1">
    <location>
        <begin position="599"/>
        <end position="732"/>
    </location>
</feature>
<dbReference type="Proteomes" id="UP000050640">
    <property type="component" value="Unplaced"/>
</dbReference>
<evidence type="ECO:0000256" key="1">
    <source>
        <dbReference type="SAM" id="MobiDB-lite"/>
    </source>
</evidence>
<dbReference type="AlphaFoldDB" id="A0A0R3S1R2"/>
<evidence type="ECO:0000313" key="2">
    <source>
        <dbReference type="Proteomes" id="UP000050640"/>
    </source>
</evidence>
<sequence length="732" mass="79917">MGKAFRAMFQTCQNGMINNVTVEGNKLNEASNYHSIYSDYQPLPGSSVISMTTPVMTPASTPSYQQLNQMSPHQAVSSGSQFDHITVMTNLQQQPSDLYTGNPAASVSNGIAYTVPNSTNTSALQIYPPSAITQQVQQSVPALNAMPPTVMQSRSDYSNSMQRLQPARASNSRTKTDDGPTVRQHLQQQHRARLQQQLAMQEKAKMDKDDLITDYSGMISSAVDKMLPVSTTVNLPPTSDPSNMLVSAPMNIPTAPSINVPASPSINALTSPSMNIPVSPSTNVPASPSMNMPQSSSMNVSRVSQMPRQQYIPRMATPQQPRMVTDRPPRNATFPRSPAATAIAETSMEIAQKKSPTRKRNHSMMSASQVRVTVLGTQSEPATQQIITESDHVLPIHGIAGPPKQARIELADRGPGKDVPRSGEERAPWQFARTASNATTSVGTSQTMESCSKNNDIGIDASNAQKSFALQIGNNSYSLPNTEPLLTEPMGSSTNGSEMPMMSGPSNMATAPPMLTGNGTHLSESIREVMAQVDDDVLNYTREAQYVRKLYFMKRLVESLVIKNGALCDEVSRLNQRIRTVMEERRVLAKRLQHHERNRIRRIQTKLKKQAAARAAKTNESQLIPTTTAGGTEGGLPAGDMETYESDDSDKTIVSSCAASPNTSTSQNSDFKMSRVETPEPASRNQEFMSKMMLVNPVAQEGGKFKMKSSMRRQLSTKRTLSDRKEKKVSSN</sequence>
<keyword evidence="2" id="KW-1185">Reference proteome</keyword>
<organism evidence="2 3">
    <name type="scientific">Elaeophora elaphi</name>
    <dbReference type="NCBI Taxonomy" id="1147741"/>
    <lineage>
        <taxon>Eukaryota</taxon>
        <taxon>Metazoa</taxon>
        <taxon>Ecdysozoa</taxon>
        <taxon>Nematoda</taxon>
        <taxon>Chromadorea</taxon>
        <taxon>Rhabditida</taxon>
        <taxon>Spirurina</taxon>
        <taxon>Spiruromorpha</taxon>
        <taxon>Filarioidea</taxon>
        <taxon>Onchocercidae</taxon>
        <taxon>Elaeophora</taxon>
    </lineage>
</organism>